<evidence type="ECO:0000313" key="3">
    <source>
        <dbReference type="EMBL" id="TCK71000.1"/>
    </source>
</evidence>
<name>A0A4R1L221_9PAST</name>
<keyword evidence="4" id="KW-1185">Reference proteome</keyword>
<dbReference type="GO" id="GO:0008713">
    <property type="term" value="F:ADP-heptose-lipopolysaccharide heptosyltransferase activity"/>
    <property type="evidence" value="ECO:0007669"/>
    <property type="project" value="TreeGrafter"/>
</dbReference>
<dbReference type="Proteomes" id="UP000295496">
    <property type="component" value="Unassembled WGS sequence"/>
</dbReference>
<evidence type="ECO:0000256" key="1">
    <source>
        <dbReference type="ARBA" id="ARBA00022676"/>
    </source>
</evidence>
<evidence type="ECO:0000256" key="2">
    <source>
        <dbReference type="ARBA" id="ARBA00022679"/>
    </source>
</evidence>
<comment type="caution">
    <text evidence="3">The sequence shown here is derived from an EMBL/GenBank/DDBJ whole genome shotgun (WGS) entry which is preliminary data.</text>
</comment>
<dbReference type="PANTHER" id="PTHR30160">
    <property type="entry name" value="TETRAACYLDISACCHARIDE 4'-KINASE-RELATED"/>
    <property type="match status" value="1"/>
</dbReference>
<dbReference type="EMBL" id="SMGJ01000001">
    <property type="protein sequence ID" value="TCK71000.1"/>
    <property type="molecule type" value="Genomic_DNA"/>
</dbReference>
<evidence type="ECO:0000313" key="4">
    <source>
        <dbReference type="Proteomes" id="UP000295496"/>
    </source>
</evidence>
<dbReference type="GO" id="GO:0005829">
    <property type="term" value="C:cytosol"/>
    <property type="evidence" value="ECO:0007669"/>
    <property type="project" value="TreeGrafter"/>
</dbReference>
<dbReference type="Pfam" id="PF01075">
    <property type="entry name" value="Glyco_transf_9"/>
    <property type="match status" value="1"/>
</dbReference>
<dbReference type="InterPro" id="IPR002201">
    <property type="entry name" value="Glyco_trans_9"/>
</dbReference>
<dbReference type="InterPro" id="IPR051199">
    <property type="entry name" value="LPS_LOS_Heptosyltrfase"/>
</dbReference>
<accession>A0A4R1L221</accession>
<dbReference type="Gene3D" id="3.40.50.2000">
    <property type="entry name" value="Glycogen Phosphorylase B"/>
    <property type="match status" value="2"/>
</dbReference>
<organism evidence="3 4">
    <name type="scientific">Lonepinella koalarum</name>
    <dbReference type="NCBI Taxonomy" id="53417"/>
    <lineage>
        <taxon>Bacteria</taxon>
        <taxon>Pseudomonadati</taxon>
        <taxon>Pseudomonadota</taxon>
        <taxon>Gammaproteobacteria</taxon>
        <taxon>Pasteurellales</taxon>
        <taxon>Pasteurellaceae</taxon>
        <taxon>Lonepinella</taxon>
    </lineage>
</organism>
<dbReference type="AlphaFoldDB" id="A0A4R1L221"/>
<dbReference type="SUPFAM" id="SSF53756">
    <property type="entry name" value="UDP-Glycosyltransferase/glycogen phosphorylase"/>
    <property type="match status" value="1"/>
</dbReference>
<dbReference type="OrthoDB" id="5668871at2"/>
<protein>
    <submittedName>
        <fullName evidence="3">ADP-heptose:LPS heptosyltransferase</fullName>
    </submittedName>
</protein>
<dbReference type="GO" id="GO:0009244">
    <property type="term" value="P:lipopolysaccharide core region biosynthetic process"/>
    <property type="evidence" value="ECO:0007669"/>
    <property type="project" value="TreeGrafter"/>
</dbReference>
<keyword evidence="1" id="KW-0328">Glycosyltransferase</keyword>
<reference evidence="3 4" key="1">
    <citation type="submission" date="2019-03" db="EMBL/GenBank/DDBJ databases">
        <title>Genomic Encyclopedia of Type Strains, Phase IV (KMG-IV): sequencing the most valuable type-strain genomes for metagenomic binning, comparative biology and taxonomic classification.</title>
        <authorList>
            <person name="Goeker M."/>
        </authorList>
    </citation>
    <scope>NUCLEOTIDE SEQUENCE [LARGE SCALE GENOMIC DNA]</scope>
    <source>
        <strain evidence="3 4">DSM 10053</strain>
    </source>
</reference>
<gene>
    <name evidence="3" type="ORF">EV692_0051</name>
</gene>
<sequence length="361" mass="41074">MIFWGAMLIKKLMVIFWGSRKPTKCRDLSQVKSVLLNPIGDAIGDAIVHGLHLRQLKSRYPNLKIGVLVTDRNKVVFEASGLVDEFIQMTFINYCRQRKKWDLYLDFTPQFTSRALMLDKILAPQRVMIFSKAAKKYYSLDNIHNYDFYQPISPNTHLKDYLMHSDFAPELSGQAPEVYQLNLAEEVKQKAEKLWESDKVRILICPQGSSVKRLSPEECGRILQHIHVQSWGQIDIQLGYSAMNEEYLVGLKQFSSLPNVRASERTTVEQYLALVNSSDIVLAVDSGGVHVACALRKPLLAFYANFPSNIGKWGPYSQNMNQVEMLVGQSVASSADDTYGFDIEKAGKWLNQQIEQKLALM</sequence>
<proteinExistence type="predicted"/>
<keyword evidence="2 3" id="KW-0808">Transferase</keyword>